<accession>E6TQZ3</accession>
<evidence type="ECO:0000256" key="6">
    <source>
        <dbReference type="PIRSR" id="PIRSR005536-1"/>
    </source>
</evidence>
<dbReference type="InterPro" id="IPR017853">
    <property type="entry name" value="GH"/>
</dbReference>
<dbReference type="InterPro" id="IPR038417">
    <property type="entry name" value="Alpga-gal_N_sf"/>
</dbReference>
<evidence type="ECO:0000256" key="3">
    <source>
        <dbReference type="ARBA" id="ARBA00022801"/>
    </source>
</evidence>
<evidence type="ECO:0000256" key="5">
    <source>
        <dbReference type="PIRNR" id="PIRNR005536"/>
    </source>
</evidence>
<dbReference type="InterPro" id="IPR013780">
    <property type="entry name" value="Glyco_hydro_b"/>
</dbReference>
<dbReference type="CDD" id="cd14791">
    <property type="entry name" value="GH36"/>
    <property type="match status" value="1"/>
</dbReference>
<dbReference type="HOGENOM" id="CLU_009640_2_1_9"/>
<evidence type="ECO:0000256" key="2">
    <source>
        <dbReference type="ARBA" id="ARBA00012755"/>
    </source>
</evidence>
<dbReference type="InterPro" id="IPR002252">
    <property type="entry name" value="Glyco_hydro_36"/>
</dbReference>
<dbReference type="SUPFAM" id="SSF51445">
    <property type="entry name" value="(Trans)glycosidases"/>
    <property type="match status" value="1"/>
</dbReference>
<dbReference type="InterPro" id="IPR031705">
    <property type="entry name" value="Glyco_hydro_36_C"/>
</dbReference>
<feature type="binding site" evidence="7">
    <location>
        <position position="550"/>
    </location>
    <ligand>
        <name>substrate</name>
    </ligand>
</feature>
<dbReference type="OrthoDB" id="9758822at2"/>
<evidence type="ECO:0000259" key="8">
    <source>
        <dbReference type="Pfam" id="PF16874"/>
    </source>
</evidence>
<keyword evidence="11" id="KW-1185">Reference proteome</keyword>
<dbReference type="InterPro" id="IPR013785">
    <property type="entry name" value="Aldolase_TIM"/>
</dbReference>
<feature type="binding site" evidence="7">
    <location>
        <position position="200"/>
    </location>
    <ligand>
        <name>substrate</name>
    </ligand>
</feature>
<protein>
    <recommendedName>
        <fullName evidence="2 5">Alpha-galactosidase</fullName>
        <ecNumber evidence="2 5">3.2.1.22</ecNumber>
    </recommendedName>
</protein>
<feature type="binding site" evidence="7">
    <location>
        <begin position="367"/>
        <end position="368"/>
    </location>
    <ligand>
        <name>substrate</name>
    </ligand>
</feature>
<dbReference type="GO" id="GO:0004557">
    <property type="term" value="F:alpha-galactosidase activity"/>
    <property type="evidence" value="ECO:0007669"/>
    <property type="project" value="UniProtKB-UniRule"/>
</dbReference>
<dbReference type="EMBL" id="CP002394">
    <property type="protein sequence ID" value="ADU29369.1"/>
    <property type="molecule type" value="Genomic_DNA"/>
</dbReference>
<dbReference type="PANTHER" id="PTHR43053">
    <property type="entry name" value="GLYCOSIDASE FAMILY 31"/>
    <property type="match status" value="1"/>
</dbReference>
<organism evidence="10 11">
    <name type="scientific">Evansella cellulosilytica (strain ATCC 21833 / DSM 2522 / FERM P-1141 / JCM 9156 / N-4)</name>
    <name type="common">Bacillus cellulosilyticus</name>
    <dbReference type="NCBI Taxonomy" id="649639"/>
    <lineage>
        <taxon>Bacteria</taxon>
        <taxon>Bacillati</taxon>
        <taxon>Bacillota</taxon>
        <taxon>Bacilli</taxon>
        <taxon>Bacillales</taxon>
        <taxon>Bacillaceae</taxon>
        <taxon>Evansella</taxon>
    </lineage>
</organism>
<feature type="active site" description="Nucleophile" evidence="6">
    <location>
        <position position="480"/>
    </location>
</feature>
<evidence type="ECO:0000256" key="4">
    <source>
        <dbReference type="ARBA" id="ARBA00023295"/>
    </source>
</evidence>
<dbReference type="KEGG" id="bco:Bcell_1099"/>
<evidence type="ECO:0000256" key="1">
    <source>
        <dbReference type="ARBA" id="ARBA00001255"/>
    </source>
</evidence>
<dbReference type="RefSeq" id="WP_013487710.1">
    <property type="nucleotide sequence ID" value="NC_014829.1"/>
</dbReference>
<feature type="active site" description="Proton donor" evidence="6">
    <location>
        <position position="550"/>
    </location>
</feature>
<evidence type="ECO:0000313" key="10">
    <source>
        <dbReference type="EMBL" id="ADU29369.1"/>
    </source>
</evidence>
<name>E6TQZ3_EVAC2</name>
<dbReference type="InterPro" id="IPR050985">
    <property type="entry name" value="Alpha-glycosidase_related"/>
</dbReference>
<dbReference type="PANTHER" id="PTHR43053:SF3">
    <property type="entry name" value="ALPHA-GALACTOSIDASE C-RELATED"/>
    <property type="match status" value="1"/>
</dbReference>
<dbReference type="STRING" id="649639.Bcell_1099"/>
<dbReference type="AlphaFoldDB" id="E6TQZ3"/>
<dbReference type="Gene3D" id="2.70.98.60">
    <property type="entry name" value="alpha-galactosidase from lactobacil brevis"/>
    <property type="match status" value="1"/>
</dbReference>
<dbReference type="InterPro" id="IPR031704">
    <property type="entry name" value="Glyco_hydro_36_N"/>
</dbReference>
<dbReference type="Gene3D" id="2.60.40.1180">
    <property type="entry name" value="Golgi alpha-mannosidase II"/>
    <property type="match status" value="1"/>
</dbReference>
<dbReference type="PIRSF" id="PIRSF005536">
    <property type="entry name" value="Agal"/>
    <property type="match status" value="1"/>
</dbReference>
<dbReference type="FunFam" id="3.20.20.70:FF:000118">
    <property type="entry name" value="Alpha-galactosidase"/>
    <property type="match status" value="1"/>
</dbReference>
<dbReference type="EC" id="3.2.1.22" evidence="2 5"/>
<gene>
    <name evidence="10" type="ordered locus">Bcell_1099</name>
</gene>
<feature type="binding site" evidence="7">
    <location>
        <position position="528"/>
    </location>
    <ligand>
        <name>substrate</name>
    </ligand>
</feature>
<reference evidence="10" key="1">
    <citation type="submission" date="2010-12" db="EMBL/GenBank/DDBJ databases">
        <title>Complete sequence of Bacillus cellulosilyticus DSM 2522.</title>
        <authorList>
            <consortium name="US DOE Joint Genome Institute"/>
            <person name="Lucas S."/>
            <person name="Copeland A."/>
            <person name="Lapidus A."/>
            <person name="Cheng J.-F."/>
            <person name="Bruce D."/>
            <person name="Goodwin L."/>
            <person name="Pitluck S."/>
            <person name="Chertkov O."/>
            <person name="Detter J.C."/>
            <person name="Han C."/>
            <person name="Tapia R."/>
            <person name="Land M."/>
            <person name="Hauser L."/>
            <person name="Jeffries C."/>
            <person name="Kyrpides N."/>
            <person name="Ivanova N."/>
            <person name="Mikhailova N."/>
            <person name="Brumm P."/>
            <person name="Mead D."/>
            <person name="Woyke T."/>
        </authorList>
    </citation>
    <scope>NUCLEOTIDE SEQUENCE [LARGE SCALE GENOMIC DNA]</scope>
    <source>
        <strain evidence="10">DSM 2522</strain>
    </source>
</reference>
<keyword evidence="3 5" id="KW-0378">Hydrolase</keyword>
<dbReference type="Pfam" id="PF16875">
    <property type="entry name" value="Glyco_hydro_36N"/>
    <property type="match status" value="1"/>
</dbReference>
<evidence type="ECO:0000256" key="7">
    <source>
        <dbReference type="PIRSR" id="PIRSR005536-2"/>
    </source>
</evidence>
<dbReference type="Pfam" id="PF16874">
    <property type="entry name" value="Glyco_hydro_36C"/>
    <property type="match status" value="1"/>
</dbReference>
<dbReference type="Proteomes" id="UP000001401">
    <property type="component" value="Chromosome"/>
</dbReference>
<dbReference type="GO" id="GO:0016052">
    <property type="term" value="P:carbohydrate catabolic process"/>
    <property type="evidence" value="ECO:0007669"/>
    <property type="project" value="InterPro"/>
</dbReference>
<feature type="binding site" evidence="7">
    <location>
        <position position="445"/>
    </location>
    <ligand>
        <name>substrate</name>
    </ligand>
</feature>
<evidence type="ECO:0000259" key="9">
    <source>
        <dbReference type="Pfam" id="PF16875"/>
    </source>
</evidence>
<dbReference type="Gene3D" id="3.20.20.70">
    <property type="entry name" value="Aldolase class I"/>
    <property type="match status" value="1"/>
</dbReference>
<proteinExistence type="inferred from homology"/>
<dbReference type="PRINTS" id="PR00743">
    <property type="entry name" value="GLHYDRLASE36"/>
</dbReference>
<comment type="similarity">
    <text evidence="5">Belongs to the glycosyl hydrolase.</text>
</comment>
<comment type="catalytic activity">
    <reaction evidence="1 5">
        <text>Hydrolysis of terminal, non-reducing alpha-D-galactose residues in alpha-D-galactosides, including galactose oligosaccharides, galactomannans and galactolipids.</text>
        <dbReference type="EC" id="3.2.1.22"/>
    </reaction>
</comment>
<dbReference type="eggNOG" id="COG3345">
    <property type="taxonomic scope" value="Bacteria"/>
</dbReference>
<evidence type="ECO:0000313" key="11">
    <source>
        <dbReference type="Proteomes" id="UP000001401"/>
    </source>
</evidence>
<keyword evidence="4 5" id="KW-0326">Glycosidase</keyword>
<dbReference type="Pfam" id="PF02065">
    <property type="entry name" value="Melibiase"/>
    <property type="match status" value="1"/>
</dbReference>
<sequence length="738" mass="85410">MAIVFHEDAKEFHLYNNEISYIIKILENNQLGNLYYGKKVRDRNSFAHLLKGDLRPLNAYVFENDYTLSLQQTKQEYPSYGTTDFRYPAFEIKQENGSRITNFEYHSHQIFHGKKKLDGLPATYVEEENEATTLEITLFDRIINTKIILSYCIYENLPIITRNTRFIHEGNSKIILTRSMSASVDLPDSHFDMIHLAGAWSRERHVKVRKLEQGTQGIHSMTGTSSAEHNPFIALKRPNTDETSGEAYGFSFVYSGNHLEQVEVDTFGRTRVLIGIHPDTFEWPLEEGEEFQTPEVVMTYSDKGLNKMSQSFHTLYRTRLARGYWRDKPRPVVINNWEATDMDFTEEKILSIARAGKELGAELFVLDDGWFGSRDNDKAGLGDWYVTNFNKLPEGITGLAKKVEEMGLKFGLWFEPEMVNKDSDLYRKHPDWIISTPNRRQSPSRNQHVLDYSREEVVDYIYRLMERVLSEAKISYVKWDMNRYITECFSHVKTAENQGKTFHQYVLGVYSLYERLMERFPYILFESCSSGGARFDPGILYYAPQGWTSDDTDAVERLKIQYGTSFVYPVSSMGAHVSEVPNHQVRRTTPIETRANVAYFGAFGYEMDLNTLSDREKEVVKKQITFYKSHRELLLYGTFYRHLSPFEQQITAWSVVAQDKSEAIAGYYKALNAPNDSWKRLKLLGLDPNKQYILNGSPNSIHYGDELMQVGMMIDDSDFCANAGDFSSALFVLREMKE</sequence>
<feature type="binding site" evidence="7">
    <location>
        <begin position="478"/>
        <end position="482"/>
    </location>
    <ligand>
        <name>substrate</name>
    </ligand>
</feature>
<feature type="domain" description="Glycosyl hydrolase family 36 C-terminal" evidence="8">
    <location>
        <begin position="651"/>
        <end position="733"/>
    </location>
</feature>
<feature type="domain" description="Glycosyl hydrolase family 36 N-terminal" evidence="9">
    <location>
        <begin position="30"/>
        <end position="286"/>
    </location>
</feature>